<proteinExistence type="predicted"/>
<sequence>MKICLISFDYWGFDQHIIDALQKQGIEASHINLNDFTYSYPNLISRVSNGLSKVILDKNIKIIKKQKFVLDKLEKLGHQDIILTIRPDLLDRKTHEIIKTKTDRYIAYLYDSTKRFPVKHLSKGIFDEIFSFDREESNAYNFKRISNYIYLPKKELDLQEEYKHSVFMVISNDDRLKTLDAVSKKLDALNIDYKFIVKSNKGLGRVNPKIERTKKDIGSEEMKNLIENSKIMMDVSRSTNIGLSFRFFESLAYQKKLITTNQAVKRYAFFDPNNILIIDPKNPEIPKSFFETPYKPLDEDIYYKYTIENWVKTVFGLE</sequence>
<reference evidence="2" key="1">
    <citation type="journal article" date="2019" name="Int. J. Syst. Evol. Microbiol.">
        <title>The Global Catalogue of Microorganisms (GCM) 10K type strain sequencing project: providing services to taxonomists for standard genome sequencing and annotation.</title>
        <authorList>
            <consortium name="The Broad Institute Genomics Platform"/>
            <consortium name="The Broad Institute Genome Sequencing Center for Infectious Disease"/>
            <person name="Wu L."/>
            <person name="Ma J."/>
        </authorList>
    </citation>
    <scope>NUCLEOTIDE SEQUENCE [LARGE SCALE GENOMIC DNA]</scope>
    <source>
        <strain evidence="2">CCUG 49679</strain>
    </source>
</reference>
<dbReference type="EMBL" id="JBHSQB010000010">
    <property type="protein sequence ID" value="MFC6097872.1"/>
    <property type="molecule type" value="Genomic_DNA"/>
</dbReference>
<evidence type="ECO:0000313" key="2">
    <source>
        <dbReference type="Proteomes" id="UP001596287"/>
    </source>
</evidence>
<keyword evidence="2" id="KW-1185">Reference proteome</keyword>
<organism evidence="1 2">
    <name type="scientific">Flavobacterium qiangtangense</name>
    <dbReference type="NCBI Taxonomy" id="1442595"/>
    <lineage>
        <taxon>Bacteria</taxon>
        <taxon>Pseudomonadati</taxon>
        <taxon>Bacteroidota</taxon>
        <taxon>Flavobacteriia</taxon>
        <taxon>Flavobacteriales</taxon>
        <taxon>Flavobacteriaceae</taxon>
        <taxon>Flavobacterium</taxon>
    </lineage>
</organism>
<accession>A0ABW1PS98</accession>
<evidence type="ECO:0000313" key="1">
    <source>
        <dbReference type="EMBL" id="MFC6097872.1"/>
    </source>
</evidence>
<gene>
    <name evidence="1" type="ORF">ACFPVY_14535</name>
</gene>
<comment type="caution">
    <text evidence="1">The sequence shown here is derived from an EMBL/GenBank/DDBJ whole genome shotgun (WGS) entry which is preliminary data.</text>
</comment>
<protein>
    <submittedName>
        <fullName evidence="1">Uncharacterized protein</fullName>
    </submittedName>
</protein>
<dbReference type="RefSeq" id="WP_379792854.1">
    <property type="nucleotide sequence ID" value="NZ_JBHSQB010000010.1"/>
</dbReference>
<name>A0ABW1PS98_9FLAO</name>
<dbReference type="Proteomes" id="UP001596287">
    <property type="component" value="Unassembled WGS sequence"/>
</dbReference>